<dbReference type="InterPro" id="IPR000792">
    <property type="entry name" value="Tscrpt_reg_LuxR_C"/>
</dbReference>
<evidence type="ECO:0000256" key="4">
    <source>
        <dbReference type="SAM" id="MobiDB-lite"/>
    </source>
</evidence>
<accession>A0A511AI04</accession>
<evidence type="ECO:0000256" key="1">
    <source>
        <dbReference type="ARBA" id="ARBA00023015"/>
    </source>
</evidence>
<dbReference type="GO" id="GO:0006355">
    <property type="term" value="P:regulation of DNA-templated transcription"/>
    <property type="evidence" value="ECO:0007669"/>
    <property type="project" value="InterPro"/>
</dbReference>
<feature type="compositionally biased region" description="Basic and acidic residues" evidence="4">
    <location>
        <begin position="752"/>
        <end position="761"/>
    </location>
</feature>
<feature type="domain" description="HTH luxR-type" evidence="5">
    <location>
        <begin position="772"/>
        <end position="837"/>
    </location>
</feature>
<dbReference type="AlphaFoldDB" id="A0A511AI04"/>
<dbReference type="InterPro" id="IPR016032">
    <property type="entry name" value="Sig_transdc_resp-reg_C-effctor"/>
</dbReference>
<name>A0A511AI04_9MICO</name>
<organism evidence="6 7">
    <name type="scientific">Microbacterium aerolatum</name>
    <dbReference type="NCBI Taxonomy" id="153731"/>
    <lineage>
        <taxon>Bacteria</taxon>
        <taxon>Bacillati</taxon>
        <taxon>Actinomycetota</taxon>
        <taxon>Actinomycetes</taxon>
        <taxon>Micrococcales</taxon>
        <taxon>Microbacteriaceae</taxon>
        <taxon>Microbacterium</taxon>
    </lineage>
</organism>
<comment type="caution">
    <text evidence="6">The sequence shown here is derived from an EMBL/GenBank/DDBJ whole genome shotgun (WGS) entry which is preliminary data.</text>
</comment>
<sequence>MTVVSMRPDHTLDTGPAFLWDRQLRAAIETIGASSGPPPRAMLIGNAGSGKSESLRHLHRVLLDRGEAAILTQLPDAAAIERTPSDTVLLIDDAHLLDEEQFAQLATRAADPAAALVVAARPWPASEHLRVVARMLERTLPAIVLGHVSRSDVLPYLDAHGRAMPEPCLQHILDATGGVTWLVAEALAQHDELDCAADAAHGELERALQETILHRLDTVSPDHHDAVEALCVRAPRRAATDAAADDAALCGYAEGLLLRSGRPVPLVLSAVRAAIPVRRLAELTGPLAAAQHGADSEDPDFLALAEEIGAETVGAALVRQGDRMLDAEPGRAEEAYREALLCGADPSALTARRTRAAWARGDLDTAIAIAEDATAVTSAADGDLLTDISAGVWAARGMMAQADAVYRARPPDTVDSAALASIAAFGTGATSSTPARNAGVAPSTLSVSMDLLRRGLEASTAGDCSEAVLADFVRAAEMYTSSRASGAVPELPAVIAAVVALSLGATSTARAVIDDAIRGGHGGPWAAPRLLLWRAWVAVQCAHPGEARADLAQARELTGDLSARDALLAHAVRVAIARRYEDASGADEAWRHARGIVLRTEIDLFLLHPLAELISAATRAGDAARIRPHFARALEITAQLDDPPLWIAHLRWAGIQQGILLGNPAHLTPHAKALVAASADSHVAAVMAKAGRVWTSVLGGSVDPAAVEAAAAGLASIGLKWDGARLAGHGAGRTDDRKVAARLLACARELHPTDGTRKTAETGDTAEQGSARTTPEDLLSDREIEVARLVLQGKTYAEIGEAIFISPRTAEHHIAHIRNRLGATSRSEVLTKLRQLIGEDHAVTSIHPVRASATGQSPSPQLRVSG</sequence>
<protein>
    <submittedName>
        <fullName evidence="6">Putative transcriptional regulator, LuxR family protein</fullName>
    </submittedName>
</protein>
<dbReference type="CDD" id="cd06170">
    <property type="entry name" value="LuxR_C_like"/>
    <property type="match status" value="1"/>
</dbReference>
<dbReference type="PANTHER" id="PTHR44688">
    <property type="entry name" value="DNA-BINDING TRANSCRIPTIONAL ACTIVATOR DEVR_DOSR"/>
    <property type="match status" value="1"/>
</dbReference>
<gene>
    <name evidence="6" type="ORF">MAE01_21290</name>
</gene>
<feature type="region of interest" description="Disordered" evidence="4">
    <location>
        <begin position="752"/>
        <end position="778"/>
    </location>
</feature>
<evidence type="ECO:0000313" key="6">
    <source>
        <dbReference type="EMBL" id="GEK86953.1"/>
    </source>
</evidence>
<dbReference type="InterPro" id="IPR036388">
    <property type="entry name" value="WH-like_DNA-bd_sf"/>
</dbReference>
<dbReference type="Proteomes" id="UP000321225">
    <property type="component" value="Unassembled WGS sequence"/>
</dbReference>
<evidence type="ECO:0000256" key="2">
    <source>
        <dbReference type="ARBA" id="ARBA00023125"/>
    </source>
</evidence>
<dbReference type="InterPro" id="IPR027417">
    <property type="entry name" value="P-loop_NTPase"/>
</dbReference>
<dbReference type="PROSITE" id="PS50043">
    <property type="entry name" value="HTH_LUXR_2"/>
    <property type="match status" value="1"/>
</dbReference>
<dbReference type="PANTHER" id="PTHR44688:SF16">
    <property type="entry name" value="DNA-BINDING TRANSCRIPTIONAL ACTIVATOR DEVR_DOSR"/>
    <property type="match status" value="1"/>
</dbReference>
<dbReference type="SMART" id="SM00421">
    <property type="entry name" value="HTH_LUXR"/>
    <property type="match status" value="1"/>
</dbReference>
<reference evidence="6 7" key="1">
    <citation type="submission" date="2019-07" db="EMBL/GenBank/DDBJ databases">
        <title>Whole genome shotgun sequence of Microbacterium aerolatum NBRC 103071.</title>
        <authorList>
            <person name="Hosoyama A."/>
            <person name="Uohara A."/>
            <person name="Ohji S."/>
            <person name="Ichikawa N."/>
        </authorList>
    </citation>
    <scope>NUCLEOTIDE SEQUENCE [LARGE SCALE GENOMIC DNA]</scope>
    <source>
        <strain evidence="6 7">NBRC 103071</strain>
    </source>
</reference>
<proteinExistence type="predicted"/>
<keyword evidence="1" id="KW-0805">Transcription regulation</keyword>
<dbReference type="SUPFAM" id="SSF46894">
    <property type="entry name" value="C-terminal effector domain of the bipartite response regulators"/>
    <property type="match status" value="1"/>
</dbReference>
<dbReference type="PRINTS" id="PR00038">
    <property type="entry name" value="HTHLUXR"/>
</dbReference>
<dbReference type="Gene3D" id="1.10.10.10">
    <property type="entry name" value="Winged helix-like DNA-binding domain superfamily/Winged helix DNA-binding domain"/>
    <property type="match status" value="1"/>
</dbReference>
<dbReference type="SUPFAM" id="SSF52540">
    <property type="entry name" value="P-loop containing nucleoside triphosphate hydrolases"/>
    <property type="match status" value="1"/>
</dbReference>
<keyword evidence="2" id="KW-0238">DNA-binding</keyword>
<dbReference type="GO" id="GO:0003677">
    <property type="term" value="F:DNA binding"/>
    <property type="evidence" value="ECO:0007669"/>
    <property type="project" value="UniProtKB-KW"/>
</dbReference>
<evidence type="ECO:0000313" key="7">
    <source>
        <dbReference type="Proteomes" id="UP000321225"/>
    </source>
</evidence>
<dbReference type="OrthoDB" id="4811808at2"/>
<dbReference type="EMBL" id="BJUW01000009">
    <property type="protein sequence ID" value="GEK86953.1"/>
    <property type="molecule type" value="Genomic_DNA"/>
</dbReference>
<dbReference type="Pfam" id="PF00196">
    <property type="entry name" value="GerE"/>
    <property type="match status" value="1"/>
</dbReference>
<keyword evidence="7" id="KW-1185">Reference proteome</keyword>
<evidence type="ECO:0000256" key="3">
    <source>
        <dbReference type="ARBA" id="ARBA00023163"/>
    </source>
</evidence>
<keyword evidence="3" id="KW-0804">Transcription</keyword>
<evidence type="ECO:0000259" key="5">
    <source>
        <dbReference type="PROSITE" id="PS50043"/>
    </source>
</evidence>
<dbReference type="RefSeq" id="WP_147039546.1">
    <property type="nucleotide sequence ID" value="NZ_BJUW01000009.1"/>
</dbReference>